<comment type="similarity">
    <text evidence="7 8">Belongs to the RNA polymerase beta' chain family.</text>
</comment>
<keyword evidence="4 7" id="KW-0479">Metal-binding</keyword>
<comment type="cofactor">
    <cofactor evidence="7">
        <name>Mg(2+)</name>
        <dbReference type="ChEBI" id="CHEBI:18420"/>
    </cofactor>
    <text evidence="7">Binds 1 Mg(2+) ion per subunit.</text>
</comment>
<dbReference type="Pfam" id="PF04998">
    <property type="entry name" value="RNA_pol_Rpb1_5"/>
    <property type="match status" value="1"/>
</dbReference>
<dbReference type="InterPro" id="IPR044893">
    <property type="entry name" value="RNA_pol_Rpb1_clamp_domain"/>
</dbReference>
<comment type="function">
    <text evidence="7 8">DNA-dependent RNA polymerase catalyzes the transcription of DNA into RNA using the four ribonucleoside triphosphates as substrates.</text>
</comment>
<accession>A0ABN4HWW4</accession>
<dbReference type="PANTHER" id="PTHR19376:SF54">
    <property type="entry name" value="DNA-DIRECTED RNA POLYMERASE SUBUNIT BETA"/>
    <property type="match status" value="1"/>
</dbReference>
<evidence type="ECO:0000256" key="5">
    <source>
        <dbReference type="ARBA" id="ARBA00023163"/>
    </source>
</evidence>
<feature type="binding site" evidence="7">
    <location>
        <position position="72"/>
    </location>
    <ligand>
        <name>Zn(2+)</name>
        <dbReference type="ChEBI" id="CHEBI:29105"/>
        <label>1</label>
    </ligand>
</feature>
<feature type="binding site" evidence="7">
    <location>
        <position position="70"/>
    </location>
    <ligand>
        <name>Zn(2+)</name>
        <dbReference type="ChEBI" id="CHEBI:29105"/>
        <label>1</label>
    </ligand>
</feature>
<dbReference type="PANTHER" id="PTHR19376">
    <property type="entry name" value="DNA-DIRECTED RNA POLYMERASE"/>
    <property type="match status" value="1"/>
</dbReference>
<organism evidence="11 12">
    <name type="scientific">Candidatus Coxiella mudrowiae</name>
    <dbReference type="NCBI Taxonomy" id="2054173"/>
    <lineage>
        <taxon>Bacteria</taxon>
        <taxon>Pseudomonadati</taxon>
        <taxon>Pseudomonadota</taxon>
        <taxon>Gammaproteobacteria</taxon>
        <taxon>Legionellales</taxon>
        <taxon>Coxiellaceae</taxon>
        <taxon>Coxiella</taxon>
    </lineage>
</organism>
<dbReference type="InterPro" id="IPR042102">
    <property type="entry name" value="RNA_pol_Rpb1_3_sf"/>
</dbReference>
<dbReference type="Gene3D" id="1.10.150.390">
    <property type="match status" value="1"/>
</dbReference>
<feature type="binding site" evidence="7">
    <location>
        <position position="85"/>
    </location>
    <ligand>
        <name>Zn(2+)</name>
        <dbReference type="ChEBI" id="CHEBI:29105"/>
        <label>1</label>
    </ligand>
</feature>
<dbReference type="Proteomes" id="UP000063965">
    <property type="component" value="Chromosome"/>
</dbReference>
<evidence type="ECO:0000256" key="8">
    <source>
        <dbReference type="RuleBase" id="RU004279"/>
    </source>
</evidence>
<feature type="binding site" evidence="7">
    <location>
        <position position="895"/>
    </location>
    <ligand>
        <name>Zn(2+)</name>
        <dbReference type="ChEBI" id="CHEBI:29105"/>
        <label>2</label>
    </ligand>
</feature>
<dbReference type="InterPro" id="IPR012754">
    <property type="entry name" value="DNA-dir_RpoC_beta_prime_bact"/>
</dbReference>
<feature type="binding site" evidence="7">
    <location>
        <position position="88"/>
    </location>
    <ligand>
        <name>Zn(2+)</name>
        <dbReference type="ChEBI" id="CHEBI:29105"/>
        <label>1</label>
    </ligand>
</feature>
<dbReference type="InterPro" id="IPR007083">
    <property type="entry name" value="RNA_pol_Rpb1_4"/>
</dbReference>
<reference evidence="11 12" key="1">
    <citation type="journal article" date="2015" name="Genome Biol. Evol.">
        <title>Distinctive Genome Reduction Rates Revealed by Genomic Analyses of Two Coxiella-Like Endosymbionts in Ticks.</title>
        <authorList>
            <person name="Gottlieb Y."/>
            <person name="Lalzar I."/>
            <person name="Klasson L."/>
        </authorList>
    </citation>
    <scope>NUCLEOTIDE SEQUENCE [LARGE SCALE GENOMIC DNA]</scope>
    <source>
        <strain evidence="11 12">CRt</strain>
    </source>
</reference>
<dbReference type="InterPro" id="IPR045867">
    <property type="entry name" value="DNA-dir_RpoC_beta_prime"/>
</dbReference>
<dbReference type="NCBIfam" id="TIGR02386">
    <property type="entry name" value="rpoC_TIGR"/>
    <property type="match status" value="1"/>
</dbReference>
<dbReference type="SUPFAM" id="SSF64484">
    <property type="entry name" value="beta and beta-prime subunits of DNA dependent RNA-polymerase"/>
    <property type="match status" value="1"/>
</dbReference>
<dbReference type="Gene3D" id="2.40.40.20">
    <property type="match status" value="1"/>
</dbReference>
<keyword evidence="1 7" id="KW-0240">DNA-directed RNA polymerase</keyword>
<sequence length="1406" mass="156663">MRDLLKQLKSENHAAEFDALRIKLASPEEVRSWSYGEVKKPETINYRTFKPERDGLFCAKIFGPIKDYECLCGKYKRLKHRGVICEKCGVEVTLAKVRRDRMGHIELASPVAHIWYLKSLPSRIGLLLDMTLRDIERILYFEAYVVVDPGMTELEQRRLLSEEAYLDALEEYGDEFTALMGAEAIQRLLRDIDVAAEVEALRAEMLTTTSETKMKKLTKRLKVLSAFLESGNKPEWMILTVLPVLPPDLRPLVPLDGGRFATSDLNDLYRRVINRNNRLKRLLDLNAPDIIVRNEKRMLQEAVDAFLDNGRRGRAILGSNRRPLKSLADMIKGKSGRFRQNLLGKRVDYSGRSVIVVGPTLKLHQAGLPKKMALELFKPFIFSKLQRRGLATTIKAAKKMVESEVPEVWDILEEVIREHPILLNRAPTLHRLGIQAFEPVLVEGKAIQFHPLVCTAYNADFDGDQMAVHVPLTLESQLEARSLMMSTNNVLHPANGEPIIVPTHDVVLGLYYITRDRVNAKGEGMKFADVDEVVRAYENRQVDLHARVDVRIKESVLDEAGNMEESERLVNTAVGRILLWQIVPKGLPFTLIDQPMTKKAVTKLLDICYRNLGLKTTVIFADNLMYMGFRYATYSGISIGVNDLVVPHEKEAIISRAEEEVQEIQKQYASGLVTYGEHRNKVIDIWSRTNDQVAKAMMEKIAMEKVKDAQGKEVTQSSFNSIYMMSDSGARGSAAQIRQLAGMRGLMARPDGTIIETPITANFREGLNVLQYFISTHGARKGLADTALKTANSGYLTRRLVDVAQDLVITEYDCGTDQGIEMMPHIEGGDVVEPLRERVLGRVLAKSVNDPKSKKELMAEGTLLDEKLVDILEEHNVDRVMVRSAITCETAYGICSMCYGRDLARGHMVNVGEAIGVVAAQSIGEPGTQLTMRTFHIGGAASRATAANSIEVKSAGKIKLRNLKTVEQANSNLVAVSRSGELVVQDTQGGEREHYKVPYGATISVRDDDLVKAGQVVAQWDPHTHPIITEVAGTLRFVDLVDGVTMNRQTDELTGLSSIVVASTKQRTTGGKELRPMVKLVDENDNDLFLPGGKVPAHYFLPEGTILTKEDGSTVQIGDVLARIPQETSKTRDITGGLPRVADLFEARRPKDAAILAEISGVVSFGKDTKDKGRLIISTPDGTTHEELIPKWRHVSVFEGETVEKGEVIADGPPDPHDILRLLGVNALANYIVNEVQEVYRLQGVKINDKHIEVIIRQMLRKVKIVEPGETEFLQDEQVERPRVREENEKIIQKDGRTAKVEPILLGITKASLATESFISAASFQETTRVLTAASVGGKRDDLRGLKENVIVGRLIPAGTGFSYHQKRRQKEEKVMEGSKEEKGVTATEAEKALSAAFKSEEVKIE</sequence>
<evidence type="ECO:0000256" key="7">
    <source>
        <dbReference type="HAMAP-Rule" id="MF_01322"/>
    </source>
</evidence>
<evidence type="ECO:0000313" key="12">
    <source>
        <dbReference type="Proteomes" id="UP000063965"/>
    </source>
</evidence>
<dbReference type="Pfam" id="PF05000">
    <property type="entry name" value="RNA_pol_Rpb1_4"/>
    <property type="match status" value="1"/>
</dbReference>
<evidence type="ECO:0000313" key="11">
    <source>
        <dbReference type="EMBL" id="AKQ33923.1"/>
    </source>
</evidence>
<keyword evidence="7" id="KW-0460">Magnesium</keyword>
<evidence type="ECO:0000259" key="10">
    <source>
        <dbReference type="SMART" id="SM00663"/>
    </source>
</evidence>
<evidence type="ECO:0000256" key="9">
    <source>
        <dbReference type="SAM" id="MobiDB-lite"/>
    </source>
</evidence>
<keyword evidence="2 7" id="KW-0808">Transferase</keyword>
<gene>
    <name evidence="7 11" type="primary">rpoC</name>
    <name evidence="11" type="ORF">CleRT_13650</name>
</gene>
<dbReference type="CDD" id="cd01609">
    <property type="entry name" value="RNAP_beta'_N"/>
    <property type="match status" value="1"/>
</dbReference>
<dbReference type="Gene3D" id="1.10.132.30">
    <property type="match status" value="1"/>
</dbReference>
<feature type="compositionally biased region" description="Basic and acidic residues" evidence="9">
    <location>
        <begin position="1370"/>
        <end position="1388"/>
    </location>
</feature>
<comment type="cofactor">
    <cofactor evidence="7">
        <name>Zn(2+)</name>
        <dbReference type="ChEBI" id="CHEBI:29105"/>
    </cofactor>
    <text evidence="7">Binds 2 Zn(2+) ions per subunit.</text>
</comment>
<dbReference type="Gene3D" id="1.10.1790.20">
    <property type="match status" value="1"/>
</dbReference>
<dbReference type="CDD" id="cd02655">
    <property type="entry name" value="RNAP_beta'_C"/>
    <property type="match status" value="1"/>
</dbReference>
<evidence type="ECO:0000256" key="6">
    <source>
        <dbReference type="ARBA" id="ARBA00048552"/>
    </source>
</evidence>
<feature type="domain" description="RNA polymerase N-terminal" evidence="10">
    <location>
        <begin position="235"/>
        <end position="514"/>
    </location>
</feature>
<evidence type="ECO:0000256" key="1">
    <source>
        <dbReference type="ARBA" id="ARBA00022478"/>
    </source>
</evidence>
<dbReference type="Gene3D" id="2.40.50.100">
    <property type="match status" value="3"/>
</dbReference>
<comment type="catalytic activity">
    <reaction evidence="6 7 8">
        <text>RNA(n) + a ribonucleoside 5'-triphosphate = RNA(n+1) + diphosphate</text>
        <dbReference type="Rhea" id="RHEA:21248"/>
        <dbReference type="Rhea" id="RHEA-COMP:14527"/>
        <dbReference type="Rhea" id="RHEA-COMP:17342"/>
        <dbReference type="ChEBI" id="CHEBI:33019"/>
        <dbReference type="ChEBI" id="CHEBI:61557"/>
        <dbReference type="ChEBI" id="CHEBI:140395"/>
        <dbReference type="EC" id="2.7.7.6"/>
    </reaction>
</comment>
<dbReference type="HAMAP" id="MF_01322">
    <property type="entry name" value="RNApol_bact_RpoC"/>
    <property type="match status" value="1"/>
</dbReference>
<comment type="subunit">
    <text evidence="7">The RNAP catalytic core consists of 2 alpha, 1 beta, 1 beta' and 1 omega subunit. When a sigma factor is associated with the core the holoenzyme is formed, which can initiate transcription.</text>
</comment>
<dbReference type="RefSeq" id="WP_048875582.1">
    <property type="nucleotide sequence ID" value="NZ_CP011126.1"/>
</dbReference>
<feature type="binding site" evidence="7">
    <location>
        <position position="888"/>
    </location>
    <ligand>
        <name>Zn(2+)</name>
        <dbReference type="ChEBI" id="CHEBI:29105"/>
        <label>2</label>
    </ligand>
</feature>
<dbReference type="EMBL" id="CP011126">
    <property type="protein sequence ID" value="AKQ33923.1"/>
    <property type="molecule type" value="Genomic_DNA"/>
</dbReference>
<keyword evidence="5 7" id="KW-0804">Transcription</keyword>
<evidence type="ECO:0000256" key="4">
    <source>
        <dbReference type="ARBA" id="ARBA00022723"/>
    </source>
</evidence>
<dbReference type="Pfam" id="PF04983">
    <property type="entry name" value="RNA_pol_Rpb1_3"/>
    <property type="match status" value="1"/>
</dbReference>
<dbReference type="SMART" id="SM00663">
    <property type="entry name" value="RPOLA_N"/>
    <property type="match status" value="1"/>
</dbReference>
<keyword evidence="7" id="KW-0862">Zinc</keyword>
<protein>
    <recommendedName>
        <fullName evidence="7">DNA-directed RNA polymerase subunit beta'</fullName>
        <shortName evidence="7">RNAP subunit beta'</shortName>
        <ecNumber evidence="7">2.7.7.6</ecNumber>
    </recommendedName>
    <alternativeName>
        <fullName evidence="7">RNA polymerase subunit beta'</fullName>
    </alternativeName>
    <alternativeName>
        <fullName evidence="7">Transcriptase subunit beta'</fullName>
    </alternativeName>
</protein>
<keyword evidence="3 7" id="KW-0548">Nucleotidyltransferase</keyword>
<dbReference type="InterPro" id="IPR000722">
    <property type="entry name" value="RNA_pol_asu"/>
</dbReference>
<keyword evidence="12" id="KW-1185">Reference proteome</keyword>
<dbReference type="InterPro" id="IPR007081">
    <property type="entry name" value="RNA_pol_Rpb1_5"/>
</dbReference>
<dbReference type="EC" id="2.7.7.6" evidence="7"/>
<name>A0ABN4HWW4_9COXI</name>
<feature type="region of interest" description="Disordered" evidence="9">
    <location>
        <begin position="1366"/>
        <end position="1388"/>
    </location>
</feature>
<dbReference type="Gene3D" id="1.10.274.100">
    <property type="entry name" value="RNA polymerase Rpb1, domain 3"/>
    <property type="match status" value="1"/>
</dbReference>
<dbReference type="InterPro" id="IPR007066">
    <property type="entry name" value="RNA_pol_Rpb1_3"/>
</dbReference>
<dbReference type="InterPro" id="IPR007080">
    <property type="entry name" value="RNA_pol_Rpb1_1"/>
</dbReference>
<dbReference type="Gene3D" id="4.10.860.120">
    <property type="entry name" value="RNA polymerase II, clamp domain"/>
    <property type="match status" value="1"/>
</dbReference>
<evidence type="ECO:0000256" key="3">
    <source>
        <dbReference type="ARBA" id="ARBA00022695"/>
    </source>
</evidence>
<dbReference type="Gene3D" id="1.10.40.90">
    <property type="match status" value="1"/>
</dbReference>
<feature type="binding site" evidence="7">
    <location>
        <position position="460"/>
    </location>
    <ligand>
        <name>Mg(2+)</name>
        <dbReference type="ChEBI" id="CHEBI:18420"/>
    </ligand>
</feature>
<feature type="binding site" evidence="7">
    <location>
        <position position="464"/>
    </location>
    <ligand>
        <name>Mg(2+)</name>
        <dbReference type="ChEBI" id="CHEBI:18420"/>
    </ligand>
</feature>
<dbReference type="GO" id="GO:0000428">
    <property type="term" value="C:DNA-directed RNA polymerase complex"/>
    <property type="evidence" value="ECO:0007669"/>
    <property type="project" value="UniProtKB-KW"/>
</dbReference>
<dbReference type="InterPro" id="IPR006592">
    <property type="entry name" value="RNA_pol_N"/>
</dbReference>
<feature type="binding site" evidence="7">
    <location>
        <position position="898"/>
    </location>
    <ligand>
        <name>Zn(2+)</name>
        <dbReference type="ChEBI" id="CHEBI:29105"/>
        <label>2</label>
    </ligand>
</feature>
<dbReference type="Pfam" id="PF04997">
    <property type="entry name" value="RNA_pol_Rpb1_1"/>
    <property type="match status" value="1"/>
</dbReference>
<evidence type="ECO:0000256" key="2">
    <source>
        <dbReference type="ARBA" id="ARBA00022679"/>
    </source>
</evidence>
<feature type="binding site" evidence="7">
    <location>
        <position position="814"/>
    </location>
    <ligand>
        <name>Zn(2+)</name>
        <dbReference type="ChEBI" id="CHEBI:29105"/>
        <label>2</label>
    </ligand>
</feature>
<feature type="binding site" evidence="7">
    <location>
        <position position="462"/>
    </location>
    <ligand>
        <name>Mg(2+)</name>
        <dbReference type="ChEBI" id="CHEBI:18420"/>
    </ligand>
</feature>
<dbReference type="InterPro" id="IPR038120">
    <property type="entry name" value="Rpb1_funnel_sf"/>
</dbReference>
<proteinExistence type="inferred from homology"/>
<dbReference type="Pfam" id="PF00623">
    <property type="entry name" value="RNA_pol_Rpb1_2"/>
    <property type="match status" value="1"/>
</dbReference>